<accession>A0A8S3CIK0</accession>
<reference evidence="1" key="1">
    <citation type="submission" date="2021-02" db="EMBL/GenBank/DDBJ databases">
        <authorList>
            <person name="Nowell W R."/>
        </authorList>
    </citation>
    <scope>NUCLEOTIDE SEQUENCE</scope>
</reference>
<gene>
    <name evidence="1" type="ORF">GIL414_LOCUS52638</name>
</gene>
<feature type="non-terminal residue" evidence="1">
    <location>
        <position position="1"/>
    </location>
</feature>
<dbReference type="EMBL" id="CAJOBJ010180902">
    <property type="protein sequence ID" value="CAF4917653.1"/>
    <property type="molecule type" value="Genomic_DNA"/>
</dbReference>
<dbReference type="AlphaFoldDB" id="A0A8S3CIK0"/>
<evidence type="ECO:0000313" key="2">
    <source>
        <dbReference type="Proteomes" id="UP000681720"/>
    </source>
</evidence>
<name>A0A8S3CIK0_9BILA</name>
<sequence>IGDGMIPLPLTPKTQLSVEVPIS</sequence>
<proteinExistence type="predicted"/>
<dbReference type="Proteomes" id="UP000681720">
    <property type="component" value="Unassembled WGS sequence"/>
</dbReference>
<protein>
    <submittedName>
        <fullName evidence="1">Uncharacterized protein</fullName>
    </submittedName>
</protein>
<organism evidence="1 2">
    <name type="scientific">Rotaria magnacalcarata</name>
    <dbReference type="NCBI Taxonomy" id="392030"/>
    <lineage>
        <taxon>Eukaryota</taxon>
        <taxon>Metazoa</taxon>
        <taxon>Spiralia</taxon>
        <taxon>Gnathifera</taxon>
        <taxon>Rotifera</taxon>
        <taxon>Eurotatoria</taxon>
        <taxon>Bdelloidea</taxon>
        <taxon>Philodinida</taxon>
        <taxon>Philodinidae</taxon>
        <taxon>Rotaria</taxon>
    </lineage>
</organism>
<comment type="caution">
    <text evidence="1">The sequence shown here is derived from an EMBL/GenBank/DDBJ whole genome shotgun (WGS) entry which is preliminary data.</text>
</comment>
<evidence type="ECO:0000313" key="1">
    <source>
        <dbReference type="EMBL" id="CAF4917653.1"/>
    </source>
</evidence>